<dbReference type="Proteomes" id="UP000297407">
    <property type="component" value="Unassembled WGS sequence"/>
</dbReference>
<feature type="transmembrane region" description="Helical" evidence="1">
    <location>
        <begin position="339"/>
        <end position="356"/>
    </location>
</feature>
<feature type="transmembrane region" description="Helical" evidence="1">
    <location>
        <begin position="363"/>
        <end position="382"/>
    </location>
</feature>
<comment type="caution">
    <text evidence="2">The sequence shown here is derived from an EMBL/GenBank/DDBJ whole genome shotgun (WGS) entry which is preliminary data.</text>
</comment>
<name>A0A4Z0L8X4_9FLAO</name>
<sequence length="499" mass="58554">MFKNIQKQLLLKYPLLWNTRFIPMVCIGFLSNLLYFFVGYADGAITFKQRYYSNLDFTFFSFCFLISLIILIVWLVTYFKNNSFKSFYPKSRNALFFEWVQILGIVFLLCLFYFPFEYGRQLHKRNYMDEETARKRCETISKADFFIDGGFDEAEIDTVKSVFRDTVINGTPVYTNTVYKDYVTIFGKKYSPTALINRNTNSFSFSTHEQDSLRVLAVRKVLAENKSEEVKKIMQDYLAIIKEHGLETNLTWDKWFEITYNYPEFSQYELIARNSPTDKDANQYPSYYDEGDEYATMVAVADTTAKDYSKYFIERNTLVHNYEEVANAFTKSVFKEETVLALFYVAFGLSLLIISFRVTSGKSWLIAVVGLGILNIIFGIMSASTNESLVYCILMILSIIAFFIYFASISMRKSGKKHSMIVLNLILWLFGSLIPLCYFTYMELYTASIRHLENYYYDIHYQFLNDNITTMLSINLMTVFITMFFLTRHIRNWKGLAEE</sequence>
<gene>
    <name evidence="2" type="ORF">E4635_09465</name>
</gene>
<reference evidence="2 3" key="1">
    <citation type="submission" date="2019-04" db="EMBL/GenBank/DDBJ databases">
        <title>Flavobacterium sp. strain DS2-A Genome sequencing and assembly.</title>
        <authorList>
            <person name="Kim I."/>
        </authorList>
    </citation>
    <scope>NUCLEOTIDE SEQUENCE [LARGE SCALE GENOMIC DNA]</scope>
    <source>
        <strain evidence="2 3">DS2-A</strain>
    </source>
</reference>
<keyword evidence="1" id="KW-0472">Membrane</keyword>
<proteinExistence type="predicted"/>
<feature type="transmembrane region" description="Helical" evidence="1">
    <location>
        <begin position="58"/>
        <end position="76"/>
    </location>
</feature>
<evidence type="ECO:0000313" key="3">
    <source>
        <dbReference type="Proteomes" id="UP000297407"/>
    </source>
</evidence>
<feature type="transmembrane region" description="Helical" evidence="1">
    <location>
        <begin position="21"/>
        <end position="38"/>
    </location>
</feature>
<dbReference type="RefSeq" id="WP_135526394.1">
    <property type="nucleotide sequence ID" value="NZ_SRLH01000004.1"/>
</dbReference>
<keyword evidence="1" id="KW-1133">Transmembrane helix</keyword>
<protein>
    <submittedName>
        <fullName evidence="2">Uncharacterized protein</fullName>
    </submittedName>
</protein>
<keyword evidence="3" id="KW-1185">Reference proteome</keyword>
<feature type="transmembrane region" description="Helical" evidence="1">
    <location>
        <begin position="421"/>
        <end position="441"/>
    </location>
</feature>
<organism evidence="2 3">
    <name type="scientific">Flavobacterium humi</name>
    <dbReference type="NCBI Taxonomy" id="2562683"/>
    <lineage>
        <taxon>Bacteria</taxon>
        <taxon>Pseudomonadati</taxon>
        <taxon>Bacteroidota</taxon>
        <taxon>Flavobacteriia</taxon>
        <taxon>Flavobacteriales</taxon>
        <taxon>Flavobacteriaceae</taxon>
        <taxon>Flavobacterium</taxon>
    </lineage>
</organism>
<feature type="transmembrane region" description="Helical" evidence="1">
    <location>
        <begin position="388"/>
        <end position="409"/>
    </location>
</feature>
<keyword evidence="1" id="KW-0812">Transmembrane</keyword>
<feature type="transmembrane region" description="Helical" evidence="1">
    <location>
        <begin position="468"/>
        <end position="486"/>
    </location>
</feature>
<dbReference type="EMBL" id="SRLH01000004">
    <property type="protein sequence ID" value="TGD58224.1"/>
    <property type="molecule type" value="Genomic_DNA"/>
</dbReference>
<evidence type="ECO:0000313" key="2">
    <source>
        <dbReference type="EMBL" id="TGD58224.1"/>
    </source>
</evidence>
<feature type="transmembrane region" description="Helical" evidence="1">
    <location>
        <begin position="96"/>
        <end position="116"/>
    </location>
</feature>
<dbReference type="AlphaFoldDB" id="A0A4Z0L8X4"/>
<dbReference type="OrthoDB" id="996104at2"/>
<evidence type="ECO:0000256" key="1">
    <source>
        <dbReference type="SAM" id="Phobius"/>
    </source>
</evidence>
<accession>A0A4Z0L8X4</accession>